<dbReference type="Proteomes" id="UP000574691">
    <property type="component" value="Unassembled WGS sequence"/>
</dbReference>
<evidence type="ECO:0000313" key="1">
    <source>
        <dbReference type="EMBL" id="NWQ97090.1"/>
    </source>
</evidence>
<dbReference type="AlphaFoldDB" id="A0A7K4THF7"/>
<gene>
    <name evidence="1" type="primary">Gpat2_1</name>
    <name evidence="1" type="ORF">BURBIS_R15942</name>
</gene>
<comment type="caution">
    <text evidence="1">The sequence shown here is derived from an EMBL/GenBank/DDBJ whole genome shotgun (WGS) entry which is preliminary data.</text>
</comment>
<evidence type="ECO:0000313" key="2">
    <source>
        <dbReference type="Proteomes" id="UP000574691"/>
    </source>
</evidence>
<feature type="non-terminal residue" evidence="1">
    <location>
        <position position="88"/>
    </location>
</feature>
<name>A0A7K4THF7_9CHAR</name>
<proteinExistence type="predicted"/>
<accession>A0A7K4THF7</accession>
<keyword evidence="2" id="KW-1185">Reference proteome</keyword>
<sequence length="88" mass="10411">PQMKNWVYDSGQKRELFLPFLGKCRPLARPCCQTCAPRSWDGFHQEHLSALGFRDAIRVTEKDTRYRGWLVRRICAFLAVWDWKIPAD</sequence>
<keyword evidence="1" id="KW-0808">Transferase</keyword>
<feature type="non-terminal residue" evidence="1">
    <location>
        <position position="1"/>
    </location>
</feature>
<organism evidence="1 2">
    <name type="scientific">Burhinus bistriatus</name>
    <dbReference type="NCBI Taxonomy" id="240201"/>
    <lineage>
        <taxon>Eukaryota</taxon>
        <taxon>Metazoa</taxon>
        <taxon>Chordata</taxon>
        <taxon>Craniata</taxon>
        <taxon>Vertebrata</taxon>
        <taxon>Euteleostomi</taxon>
        <taxon>Archelosauria</taxon>
        <taxon>Archosauria</taxon>
        <taxon>Dinosauria</taxon>
        <taxon>Saurischia</taxon>
        <taxon>Theropoda</taxon>
        <taxon>Coelurosauria</taxon>
        <taxon>Aves</taxon>
        <taxon>Neognathae</taxon>
        <taxon>Neoaves</taxon>
        <taxon>Charadriiformes</taxon>
        <taxon>Burhinidae</taxon>
        <taxon>Burhinus</taxon>
    </lineage>
</organism>
<protein>
    <submittedName>
        <fullName evidence="1">GPAT2 acyltransferase</fullName>
    </submittedName>
</protein>
<reference evidence="1 2" key="1">
    <citation type="submission" date="2019-09" db="EMBL/GenBank/DDBJ databases">
        <title>Bird 10,000 Genomes (B10K) Project - Family phase.</title>
        <authorList>
            <person name="Zhang G."/>
        </authorList>
    </citation>
    <scope>NUCLEOTIDE SEQUENCE [LARGE SCALE GENOMIC DNA]</scope>
    <source>
        <strain evidence="1">B10K-DU-001-64</strain>
        <tissue evidence="1">Muscle</tissue>
    </source>
</reference>
<keyword evidence="1" id="KW-0012">Acyltransferase</keyword>
<dbReference type="GO" id="GO:0016746">
    <property type="term" value="F:acyltransferase activity"/>
    <property type="evidence" value="ECO:0007669"/>
    <property type="project" value="UniProtKB-KW"/>
</dbReference>
<dbReference type="EMBL" id="VYXH01011151">
    <property type="protein sequence ID" value="NWQ97090.1"/>
    <property type="molecule type" value="Genomic_DNA"/>
</dbReference>